<name>A0A841JYC4_9BACT</name>
<gene>
    <name evidence="2" type="ORF">HNQ77_002685</name>
</gene>
<feature type="transmembrane region" description="Helical" evidence="1">
    <location>
        <begin position="15"/>
        <end position="34"/>
    </location>
</feature>
<keyword evidence="3" id="KW-1185">Reference proteome</keyword>
<evidence type="ECO:0000313" key="3">
    <source>
        <dbReference type="Proteomes" id="UP000538666"/>
    </source>
</evidence>
<reference evidence="2 3" key="1">
    <citation type="submission" date="2020-08" db="EMBL/GenBank/DDBJ databases">
        <title>Genomic Encyclopedia of Type Strains, Phase IV (KMG-IV): sequencing the most valuable type-strain genomes for metagenomic binning, comparative biology and taxonomic classification.</title>
        <authorList>
            <person name="Goeker M."/>
        </authorList>
    </citation>
    <scope>NUCLEOTIDE SEQUENCE [LARGE SCALE GENOMIC DNA]</scope>
    <source>
        <strain evidence="2 3">DSM 103733</strain>
    </source>
</reference>
<organism evidence="2 3">
    <name type="scientific">Silvibacterium bohemicum</name>
    <dbReference type="NCBI Taxonomy" id="1577686"/>
    <lineage>
        <taxon>Bacteria</taxon>
        <taxon>Pseudomonadati</taxon>
        <taxon>Acidobacteriota</taxon>
        <taxon>Terriglobia</taxon>
        <taxon>Terriglobales</taxon>
        <taxon>Acidobacteriaceae</taxon>
        <taxon>Silvibacterium</taxon>
    </lineage>
</organism>
<dbReference type="Proteomes" id="UP000538666">
    <property type="component" value="Unassembled WGS sequence"/>
</dbReference>
<dbReference type="RefSeq" id="WP_156185956.1">
    <property type="nucleotide sequence ID" value="NZ_JACHEK010000005.1"/>
</dbReference>
<evidence type="ECO:0000313" key="2">
    <source>
        <dbReference type="EMBL" id="MBB6144729.1"/>
    </source>
</evidence>
<comment type="caution">
    <text evidence="2">The sequence shown here is derived from an EMBL/GenBank/DDBJ whole genome shotgun (WGS) entry which is preliminary data.</text>
</comment>
<evidence type="ECO:0000256" key="1">
    <source>
        <dbReference type="SAM" id="Phobius"/>
    </source>
</evidence>
<dbReference type="EMBL" id="JACHEK010000005">
    <property type="protein sequence ID" value="MBB6144729.1"/>
    <property type="molecule type" value="Genomic_DNA"/>
</dbReference>
<protein>
    <submittedName>
        <fullName evidence="2">Uncharacterized protein</fullName>
    </submittedName>
</protein>
<keyword evidence="1" id="KW-0812">Transmembrane</keyword>
<keyword evidence="1" id="KW-0472">Membrane</keyword>
<keyword evidence="1" id="KW-1133">Transmembrane helix</keyword>
<sequence length="56" mass="6073">MIDKLRAFFEAVPEHVWAILIIMTGAAVAVFHGLHTFEVGSSLTSAGLALYKGKQE</sequence>
<dbReference type="AlphaFoldDB" id="A0A841JYC4"/>
<proteinExistence type="predicted"/>
<accession>A0A841JYC4</accession>